<dbReference type="EMBL" id="JAULSX010000006">
    <property type="protein sequence ID" value="KAK3488709.1"/>
    <property type="molecule type" value="Genomic_DNA"/>
</dbReference>
<sequence length="49" mass="5369">VESVSVSGTLYGDCPRKHQTPCLELSASTIIQSHRDDSRFTVQGECSEN</sequence>
<feature type="non-terminal residue" evidence="1">
    <location>
        <position position="1"/>
    </location>
</feature>
<organism evidence="1 2">
    <name type="scientific">Neurospora hispaniola</name>
    <dbReference type="NCBI Taxonomy" id="588809"/>
    <lineage>
        <taxon>Eukaryota</taxon>
        <taxon>Fungi</taxon>
        <taxon>Dikarya</taxon>
        <taxon>Ascomycota</taxon>
        <taxon>Pezizomycotina</taxon>
        <taxon>Sordariomycetes</taxon>
        <taxon>Sordariomycetidae</taxon>
        <taxon>Sordariales</taxon>
        <taxon>Sordariaceae</taxon>
        <taxon>Neurospora</taxon>
    </lineage>
</organism>
<dbReference type="AlphaFoldDB" id="A0AAJ0I2S3"/>
<dbReference type="RefSeq" id="XP_062690416.1">
    <property type="nucleotide sequence ID" value="XM_062839540.1"/>
</dbReference>
<name>A0AAJ0I2S3_9PEZI</name>
<reference evidence="1 2" key="1">
    <citation type="journal article" date="2023" name="Mol. Phylogenet. Evol.">
        <title>Genome-scale phylogeny and comparative genomics of the fungal order Sordariales.</title>
        <authorList>
            <person name="Hensen N."/>
            <person name="Bonometti L."/>
            <person name="Westerberg I."/>
            <person name="Brannstrom I.O."/>
            <person name="Guillou S."/>
            <person name="Cros-Aarteil S."/>
            <person name="Calhoun S."/>
            <person name="Haridas S."/>
            <person name="Kuo A."/>
            <person name="Mondo S."/>
            <person name="Pangilinan J."/>
            <person name="Riley R."/>
            <person name="LaButti K."/>
            <person name="Andreopoulos B."/>
            <person name="Lipzen A."/>
            <person name="Chen C."/>
            <person name="Yan M."/>
            <person name="Daum C."/>
            <person name="Ng V."/>
            <person name="Clum A."/>
            <person name="Steindorff A."/>
            <person name="Ohm R.A."/>
            <person name="Martin F."/>
            <person name="Silar P."/>
            <person name="Natvig D.O."/>
            <person name="Lalanne C."/>
            <person name="Gautier V."/>
            <person name="Ament-Velasquez S.L."/>
            <person name="Kruys A."/>
            <person name="Hutchinson M.I."/>
            <person name="Powell A.J."/>
            <person name="Barry K."/>
            <person name="Miller A.N."/>
            <person name="Grigoriev I.V."/>
            <person name="Debuchy R."/>
            <person name="Gladieux P."/>
            <person name="Hiltunen Thoren M."/>
            <person name="Johannesson H."/>
        </authorList>
    </citation>
    <scope>NUCLEOTIDE SEQUENCE [LARGE SCALE GENOMIC DNA]</scope>
    <source>
        <strain evidence="1 2">FGSC 10403</strain>
    </source>
</reference>
<evidence type="ECO:0000313" key="1">
    <source>
        <dbReference type="EMBL" id="KAK3488709.1"/>
    </source>
</evidence>
<proteinExistence type="predicted"/>
<evidence type="ECO:0000313" key="2">
    <source>
        <dbReference type="Proteomes" id="UP001285908"/>
    </source>
</evidence>
<protein>
    <submittedName>
        <fullName evidence="1">Uncharacterized protein</fullName>
    </submittedName>
</protein>
<keyword evidence="2" id="KW-1185">Reference proteome</keyword>
<gene>
    <name evidence="1" type="ORF">B0T23DRAFT_413854</name>
</gene>
<dbReference type="GeneID" id="87877162"/>
<comment type="caution">
    <text evidence="1">The sequence shown here is derived from an EMBL/GenBank/DDBJ whole genome shotgun (WGS) entry which is preliminary data.</text>
</comment>
<accession>A0AAJ0I2S3</accession>
<dbReference type="Proteomes" id="UP001285908">
    <property type="component" value="Unassembled WGS sequence"/>
</dbReference>